<dbReference type="InterPro" id="IPR025885">
    <property type="entry name" value="PapC_N"/>
</dbReference>
<dbReference type="GO" id="GO:0009297">
    <property type="term" value="P:pilus assembly"/>
    <property type="evidence" value="ECO:0007669"/>
    <property type="project" value="InterPro"/>
</dbReference>
<dbReference type="InterPro" id="IPR025949">
    <property type="entry name" value="PapC-like_C"/>
</dbReference>
<dbReference type="Pfam" id="PF00577">
    <property type="entry name" value="Usher"/>
    <property type="match status" value="1"/>
</dbReference>
<dbReference type="Pfam" id="PF13954">
    <property type="entry name" value="PapC_N"/>
    <property type="match status" value="1"/>
</dbReference>
<evidence type="ECO:0000259" key="10">
    <source>
        <dbReference type="Pfam" id="PF13953"/>
    </source>
</evidence>
<keyword evidence="6" id="KW-0732">Signal</keyword>
<keyword evidence="7 9" id="KW-0472">Membrane</keyword>
<dbReference type="PANTHER" id="PTHR30451:SF10">
    <property type="entry name" value="OUTER MEMBRANE USHER PROTEIN YFCU-RELATED"/>
    <property type="match status" value="1"/>
</dbReference>
<evidence type="ECO:0000256" key="2">
    <source>
        <dbReference type="ARBA" id="ARBA00008064"/>
    </source>
</evidence>
<dbReference type="Gene3D" id="3.10.20.410">
    <property type="match status" value="1"/>
</dbReference>
<protein>
    <submittedName>
        <fullName evidence="12">Fimbrial assembly protein</fullName>
    </submittedName>
</protein>
<evidence type="ECO:0000256" key="3">
    <source>
        <dbReference type="ARBA" id="ARBA00022448"/>
    </source>
</evidence>
<dbReference type="Gene3D" id="2.60.40.2610">
    <property type="entry name" value="Outer membrane usher protein FimD, plug domain"/>
    <property type="match status" value="1"/>
</dbReference>
<evidence type="ECO:0000313" key="12">
    <source>
        <dbReference type="EMBL" id="OMQ19625.1"/>
    </source>
</evidence>
<dbReference type="InterPro" id="IPR037224">
    <property type="entry name" value="PapC_N_sf"/>
</dbReference>
<evidence type="ECO:0000256" key="4">
    <source>
        <dbReference type="ARBA" id="ARBA00022452"/>
    </source>
</evidence>
<dbReference type="NCBIfam" id="NF011812">
    <property type="entry name" value="PRK15284.1"/>
    <property type="match status" value="1"/>
</dbReference>
<comment type="similarity">
    <text evidence="2 9">Belongs to the fimbrial export usher family.</text>
</comment>
<dbReference type="PROSITE" id="PS01151">
    <property type="entry name" value="FIMBRIAL_USHER"/>
    <property type="match status" value="1"/>
</dbReference>
<dbReference type="Gene3D" id="2.60.40.2070">
    <property type="match status" value="1"/>
</dbReference>
<keyword evidence="5 9" id="KW-0812">Transmembrane</keyword>
<evidence type="ECO:0000256" key="7">
    <source>
        <dbReference type="ARBA" id="ARBA00023136"/>
    </source>
</evidence>
<dbReference type="InterPro" id="IPR018030">
    <property type="entry name" value="Fimbrial_membr_usher_CS"/>
</dbReference>
<evidence type="ECO:0000256" key="9">
    <source>
        <dbReference type="RuleBase" id="RU003884"/>
    </source>
</evidence>
<name>A0A1S8CDV0_9GAMM</name>
<evidence type="ECO:0000259" key="11">
    <source>
        <dbReference type="Pfam" id="PF13954"/>
    </source>
</evidence>
<comment type="subcellular location">
    <subcellularLocation>
        <location evidence="1 9">Cell outer membrane</location>
        <topology evidence="1 9">Multi-pass membrane protein</topology>
    </subcellularLocation>
</comment>
<dbReference type="InterPro" id="IPR043142">
    <property type="entry name" value="PapC-like_C_sf"/>
</dbReference>
<dbReference type="InterPro" id="IPR042186">
    <property type="entry name" value="FimD_plug_dom"/>
</dbReference>
<sequence length="859" mass="94560">MSTPLVGVGVQVSPPRLLPLLIALALVNGQVSATQQPIEFNTDVLDVQERGNIDLKRFARAGYVMPGEYSLVLNVNQQELPEQPIQFYPAEKDPANTEACLPASLVQQIGLKEEFTRQLAWWHDGQCLAIGSLDGMTVRPDLGSNTLYLSIPQAYMEYSSPDWDPPARWDDGIPGLLLDYNLNAQTQRQNQNDNVQKGYNLSGNGLVGANAGSWRLRASWQTQVDHQTGSGEPIHQKFEWTQYTAYRAIARLRAKLTLGEDFLNSDIFDSFRYTGVSLVSDDAMLPPNLRGYAPEVSGVARTNARVVVSQQGRVLYETLVPAGPFRIQDLNNAVSGLMDVRIEEQDGSVQAFSISTASIPYLTRPGMIRYKLASGRPTDWRHRTQGPLFASGEFSWGISNGWSLFGGGMAGDEYNALALGIGRDLMAFGALSFDVTQSRARLPQGETLNGGSYRLRYSKNFDQIGGQVTFAGYRFSERSFMTMGEFIEMRNLGVRSQSSKEMYTVSYSQQFRDMGLTANLNYDHQTYWDRDANDRYSLSLMRYFNVGRFKNLSLSLTGYRNQYNGLNDDGVFLSLSLPWGNRGSVSYSGTWNRDDNTHRVSYSDRVGDRGSYQVSTGWTRNGALASGFYSHQADWAQINATASAQSGSYTTVGLALQGGATATREGAALHRVAVPGGTRLLVDTDGVADIPIRNYGAPMLTNRYGKAVVADMNSYYRNRVNIDLDQLPDNAEALKSVVQATLTEGAIGYRRFDVIAGEKAMAVIRLADGTMPPFGATVQNMKKRDVGIVNDGGSVYLSGIQRGETMTVHWDEQAQCELILPAVLPADGMKELLLPCRALAPKATTTDLAAVQTNAETIR</sequence>
<dbReference type="Pfam" id="PF13953">
    <property type="entry name" value="PapC_C"/>
    <property type="match status" value="1"/>
</dbReference>
<dbReference type="GO" id="GO:0015473">
    <property type="term" value="F:fimbrial usher porin activity"/>
    <property type="evidence" value="ECO:0007669"/>
    <property type="project" value="InterPro"/>
</dbReference>
<dbReference type="EMBL" id="MOXD01000018">
    <property type="protein sequence ID" value="OMQ19625.1"/>
    <property type="molecule type" value="Genomic_DNA"/>
</dbReference>
<dbReference type="PANTHER" id="PTHR30451">
    <property type="entry name" value="OUTER MEMBRANE USHER PROTEIN"/>
    <property type="match status" value="1"/>
</dbReference>
<evidence type="ECO:0000256" key="6">
    <source>
        <dbReference type="ARBA" id="ARBA00022729"/>
    </source>
</evidence>
<dbReference type="STRING" id="2034155.BMI79_20970"/>
<keyword evidence="13" id="KW-1185">Reference proteome</keyword>
<keyword evidence="8 9" id="KW-0998">Cell outer membrane</keyword>
<dbReference type="InterPro" id="IPR000015">
    <property type="entry name" value="Fimb_usher"/>
</dbReference>
<proteinExistence type="inferred from homology"/>
<feature type="domain" description="PapC-like C-terminal" evidence="10">
    <location>
        <begin position="764"/>
        <end position="817"/>
    </location>
</feature>
<evidence type="ECO:0000313" key="13">
    <source>
        <dbReference type="Proteomes" id="UP000216021"/>
    </source>
</evidence>
<dbReference type="OrthoDB" id="6554712at2"/>
<evidence type="ECO:0000256" key="8">
    <source>
        <dbReference type="ARBA" id="ARBA00023237"/>
    </source>
</evidence>
<dbReference type="Gene3D" id="2.60.40.3110">
    <property type="match status" value="1"/>
</dbReference>
<keyword evidence="9" id="KW-1029">Fimbrium biogenesis</keyword>
<keyword evidence="4" id="KW-1134">Transmembrane beta strand</keyword>
<reference evidence="12 13" key="1">
    <citation type="submission" date="2016-11" db="EMBL/GenBank/DDBJ databases">
        <title>Rahnella oryzae sp. nov., isolated from rice root.</title>
        <authorList>
            <person name="Zhang X.-X."/>
            <person name="Zhang J."/>
        </authorList>
    </citation>
    <scope>NUCLEOTIDE SEQUENCE [LARGE SCALE GENOMIC DNA]</scope>
    <source>
        <strain evidence="12 13">J11-6</strain>
    </source>
</reference>
<dbReference type="SUPFAM" id="SSF141729">
    <property type="entry name" value="FimD N-terminal domain-like"/>
    <property type="match status" value="1"/>
</dbReference>
<organism evidence="12 13">
    <name type="scientific">Serratia oryzae</name>
    <dbReference type="NCBI Taxonomy" id="2034155"/>
    <lineage>
        <taxon>Bacteria</taxon>
        <taxon>Pseudomonadati</taxon>
        <taxon>Pseudomonadota</taxon>
        <taxon>Gammaproteobacteria</taxon>
        <taxon>Enterobacterales</taxon>
        <taxon>Yersiniaceae</taxon>
        <taxon>Serratia</taxon>
    </lineage>
</organism>
<evidence type="ECO:0000256" key="5">
    <source>
        <dbReference type="ARBA" id="ARBA00022692"/>
    </source>
</evidence>
<dbReference type="GO" id="GO:0009279">
    <property type="term" value="C:cell outer membrane"/>
    <property type="evidence" value="ECO:0007669"/>
    <property type="project" value="UniProtKB-SubCell"/>
</dbReference>
<accession>A0A1S8CDV0</accession>
<evidence type="ECO:0000256" key="1">
    <source>
        <dbReference type="ARBA" id="ARBA00004571"/>
    </source>
</evidence>
<comment type="caution">
    <text evidence="12">The sequence shown here is derived from an EMBL/GenBank/DDBJ whole genome shotgun (WGS) entry which is preliminary data.</text>
</comment>
<keyword evidence="3 9" id="KW-0813">Transport</keyword>
<dbReference type="AlphaFoldDB" id="A0A1S8CDV0"/>
<gene>
    <name evidence="12" type="ORF">BMI79_20970</name>
</gene>
<feature type="domain" description="PapC N-terminal" evidence="11">
    <location>
        <begin position="39"/>
        <end position="184"/>
    </location>
</feature>
<dbReference type="Proteomes" id="UP000216021">
    <property type="component" value="Unassembled WGS sequence"/>
</dbReference>